<dbReference type="Gene3D" id="2.60.40.740">
    <property type="match status" value="1"/>
</dbReference>
<dbReference type="PATRIC" id="fig|1179773.3.peg.2804"/>
<dbReference type="InterPro" id="IPR057687">
    <property type="entry name" value="DUF7927"/>
</dbReference>
<feature type="domain" description="DUF7927" evidence="3">
    <location>
        <begin position="1474"/>
        <end position="1590"/>
    </location>
</feature>
<dbReference type="STRING" id="1179773.BN6_28060"/>
<feature type="domain" description="DUF7927" evidence="3">
    <location>
        <begin position="1225"/>
        <end position="1331"/>
    </location>
</feature>
<keyword evidence="1" id="KW-0472">Membrane</keyword>
<evidence type="ECO:0000313" key="5">
    <source>
        <dbReference type="Proteomes" id="UP000006281"/>
    </source>
</evidence>
<feature type="chain" id="PRO_5038388205" description="DUF7927 domain-containing protein" evidence="2">
    <location>
        <begin position="34"/>
        <end position="1894"/>
    </location>
</feature>
<dbReference type="BioCyc" id="SESP1179773:BN6_RS13615-MONOMER"/>
<evidence type="ECO:0000256" key="2">
    <source>
        <dbReference type="SAM" id="SignalP"/>
    </source>
</evidence>
<keyword evidence="1" id="KW-1133">Transmembrane helix</keyword>
<feature type="domain" description="DUF7927" evidence="3">
    <location>
        <begin position="453"/>
        <end position="572"/>
    </location>
</feature>
<dbReference type="OrthoDB" id="3225333at2"/>
<dbReference type="GO" id="GO:0005975">
    <property type="term" value="P:carbohydrate metabolic process"/>
    <property type="evidence" value="ECO:0007669"/>
    <property type="project" value="UniProtKB-ARBA"/>
</dbReference>
<feature type="domain" description="DUF7927" evidence="3">
    <location>
        <begin position="1597"/>
        <end position="1716"/>
    </location>
</feature>
<dbReference type="RefSeq" id="WP_015100230.1">
    <property type="nucleotide sequence ID" value="NC_019673.1"/>
</dbReference>
<dbReference type="eggNOG" id="COG1361">
    <property type="taxonomic scope" value="Bacteria"/>
</dbReference>
<dbReference type="SUPFAM" id="SSF63825">
    <property type="entry name" value="YWTD domain"/>
    <property type="match status" value="1"/>
</dbReference>
<dbReference type="HOGENOM" id="CLU_002122_0_0_11"/>
<feature type="domain" description="DUF7927" evidence="3">
    <location>
        <begin position="1095"/>
        <end position="1216"/>
    </location>
</feature>
<dbReference type="Gene3D" id="2.60.40.10">
    <property type="entry name" value="Immunoglobulins"/>
    <property type="match status" value="8"/>
</dbReference>
<keyword evidence="5" id="KW-1185">Reference proteome</keyword>
<dbReference type="NCBIfam" id="TIGR04226">
    <property type="entry name" value="RrgB_K2N_iso_D2"/>
    <property type="match status" value="1"/>
</dbReference>
<feature type="transmembrane region" description="Helical" evidence="1">
    <location>
        <begin position="1870"/>
        <end position="1889"/>
    </location>
</feature>
<sequence length="1894" mass="192083">MSLFARLGRGRGVVARLVAVAIAATLVTAPAAAAATWEVEGENDPSTFDCDHLYYSNYLSGMQFENDASGEPTIDNTVISKRVGSGLPAYWSTSMALGKDPDSGNVAAFYANYTTSNLTLYKHVSGTNTVTDEIAGGQGRQLPGGTNWGGIAADPAAGALYGAQNGGVPKLFRMDLATGATQEWTRGVNLTSVPPDDPVFTGGSMVPDMFVDSNGGAYYGISYGGSSYVYRLDPATGTTTQAVHVTGPASANGFNNYGMAYAHNAIYLGLYSGALYKVDPVTGVSEQVAGGNAHQNQVGRIESEPGGTWPITDLAACRIAPDLTKKIVVAKTADQTDARPGDKVTYTVTVRNTGTGPASGVSVVDDLTGVLDDATYNNDAVAVGPSTQPVYDGTAQNLTWTGDIDAGATVTITYSVTVGTPPGGDKTLRNTVTSPDGNCSAGCSTEVPIALLRLKKASAPADPKPGSTITYTVTATNDGTAPWTGATFTDDLTGVLDDAAYNNDATASSGAVGYDAAGRKLTWTGDVPAGSTVTVTYSVTVGSPPAGDKRLTNAVVGPDGTNCSRGSTDPDCRTDEPITGLVIRKTAAPATVKPGDTVTFTITAENVGGAAVTGATLTDDLTGVLDDADYQADAVARVGGTNAPTQPTFDAGTRKLTWTGDVGVGQTVTITYTATVKAPPTGDFSLVNTVTGPDGSTCPPGSTDPACGSVTPVGAVTVRKTADKATATPGERVTYTVTVVNTGQADYPGATFADDLTGVLDDATWDDQITADIGTATFDAGAKRLTWTGDVAKGATATITYSVTVGNPPAGDKRLRNVVTGPNCPAGSTDPACGTETLVRSVKLVKTGSPANPKVGDVVTYTVVVTNTGTAAYGGASFVDDLSDVLDDATWDGNTTATVGAVVFDAAGQKLTWTGDLAVGATATVTYTVTVTNAGDQFLRNVVSGDGSNCPPGSDDPDCQVVLPKPQLGIVKSVSATSVKPGEVVTYTVTVTETSGNAGYPGASFTDDLAGVLDDASWNGDATASSGSVTFDAGAKTLAWQGDVAAGATVTITYKVTVGTPPGGDKKLRNAVTGPEDSTCPPGGDCGTDTPVALLEIKKTTAPTTPKAGDTVTFTVVVSNTGEADYLGASFSDDLSGVLDDAVWNGDATATSGTATLDAGAKTLAWNGDVAKGGTVTVTYSVTVGRPPGGDRQLRNAVTGPDGATCPPGSTDPDCSTVTPLALLELAKTASPATAKPGEKVTYTVTVRNPGTATYVGATFSDDLTGVLDDATYNGDATAGAGSVTYAAPNLTWRHDLPAGTTVTVTYSVTVASPPAGDGELRNAVTGPTDSTCQGDCGTVTPVAALRIVKSVAPTDPRPGDEVTYTVLVTNTGKATYAGATFTDDLSGVLDDARYNQDAQATVGAVAYAAPVLTWNGDIGAGAEVRVTYSVTVNRPPGGDKLLKNAVTGTSDGNCPPGSTDPDCGTVTPVPALKLVKTGTPNDPKTGDTVTYTVTVTNVGEAAHPAATFTDDLTGVVDDATYNGDASASAGAVSYAAPKLTWTGALAKGTTATVTYSVTVTNVGDKRLSNVVTSDGSNCEPGSDDPDCRSTLPLPKLSIRKSATPDAVPAGGTVTYRVVVANTGEAPYRGATFSDDLTGVLDDASYNNDAAASAGAVTYAAPVVTWTGDVPAGAEITVTYTVVVGTPPAGDSFLRNAVTSPDNTNCPLPMPALFTRAAGPIDPACATETPIQALTMRKVADPAPTVAPGGTVRYTVTVHNTGTALYEQAELTDDLAEVLDNAAYDNNVKADTGTVTVTGTVLRWQGRLAPAQLATITYSVTVHVDATGSLRNTVVSTTPGANCKPERPDCTTKTDVTATRPPLADTGARVLELLLAALALLAMGVLLVLRGRRT</sequence>
<keyword evidence="2" id="KW-0732">Signal</keyword>
<dbReference type="EMBL" id="HE804045">
    <property type="protein sequence ID" value="CCH30118.1"/>
    <property type="molecule type" value="Genomic_DNA"/>
</dbReference>
<dbReference type="Pfam" id="PF25549">
    <property type="entry name" value="DUF7927"/>
    <property type="match status" value="12"/>
</dbReference>
<dbReference type="PANTHER" id="PTHR34819">
    <property type="entry name" value="LARGE CYSTEINE-RICH PERIPLASMIC PROTEIN OMCB"/>
    <property type="match status" value="1"/>
</dbReference>
<dbReference type="InterPro" id="IPR026466">
    <property type="entry name" value="Fim_isopep_form_D2_dom"/>
</dbReference>
<feature type="domain" description="DUF7927" evidence="3">
    <location>
        <begin position="328"/>
        <end position="440"/>
    </location>
</feature>
<dbReference type="InterPro" id="IPR047589">
    <property type="entry name" value="DUF11_rpt"/>
</dbReference>
<dbReference type="Proteomes" id="UP000006281">
    <property type="component" value="Chromosome"/>
</dbReference>
<dbReference type="NCBIfam" id="TIGR01451">
    <property type="entry name" value="B_ant_repeat"/>
    <property type="match status" value="11"/>
</dbReference>
<name>K0K0Q4_SACES</name>
<reference evidence="4 5" key="1">
    <citation type="journal article" date="2012" name="BMC Genomics">
        <title>Complete genome sequence of Saccharothrix espanaensis DSM 44229T and comparison to the other completely sequenced Pseudonocardiaceae.</title>
        <authorList>
            <person name="Strobel T."/>
            <person name="Al-Dilaimi A."/>
            <person name="Blom J."/>
            <person name="Gessner A."/>
            <person name="Kalinowski J."/>
            <person name="Luzhetska M."/>
            <person name="Puhler A."/>
            <person name="Szczepanowski R."/>
            <person name="Bechthold A."/>
            <person name="Ruckert C."/>
        </authorList>
    </citation>
    <scope>NUCLEOTIDE SEQUENCE [LARGE SCALE GENOMIC DNA]</scope>
    <source>
        <strain evidence="5">ATCC 51144 / DSM 44229 / JCM 9112 / NBRC 15066 / NRRL 15764</strain>
    </source>
</reference>
<dbReference type="PANTHER" id="PTHR34819:SF3">
    <property type="entry name" value="CELL SURFACE PROTEIN"/>
    <property type="match status" value="1"/>
</dbReference>
<evidence type="ECO:0000259" key="3">
    <source>
        <dbReference type="Pfam" id="PF25549"/>
    </source>
</evidence>
<accession>K0K0Q4</accession>
<dbReference type="InterPro" id="IPR051172">
    <property type="entry name" value="Chlamydia_OmcB"/>
</dbReference>
<feature type="domain" description="DUF7927" evidence="3">
    <location>
        <begin position="582"/>
        <end position="704"/>
    </location>
</feature>
<feature type="domain" description="DUF7927" evidence="3">
    <location>
        <begin position="717"/>
        <end position="833"/>
    </location>
</feature>
<feature type="domain" description="DUF7927" evidence="3">
    <location>
        <begin position="974"/>
        <end position="1092"/>
    </location>
</feature>
<evidence type="ECO:0000256" key="1">
    <source>
        <dbReference type="SAM" id="Phobius"/>
    </source>
</evidence>
<evidence type="ECO:0000313" key="4">
    <source>
        <dbReference type="EMBL" id="CCH30118.1"/>
    </source>
</evidence>
<feature type="domain" description="DUF7927" evidence="3">
    <location>
        <begin position="1734"/>
        <end position="1853"/>
    </location>
</feature>
<protein>
    <recommendedName>
        <fullName evidence="3">DUF7927 domain-containing protein</fullName>
    </recommendedName>
</protein>
<dbReference type="InterPro" id="IPR013783">
    <property type="entry name" value="Ig-like_fold"/>
</dbReference>
<dbReference type="KEGG" id="sesp:BN6_28060"/>
<organism evidence="4 5">
    <name type="scientific">Saccharothrix espanaensis (strain ATCC 51144 / DSM 44229 / JCM 9112 / NBRC 15066 / NRRL 15764)</name>
    <dbReference type="NCBI Taxonomy" id="1179773"/>
    <lineage>
        <taxon>Bacteria</taxon>
        <taxon>Bacillati</taxon>
        <taxon>Actinomycetota</taxon>
        <taxon>Actinomycetes</taxon>
        <taxon>Pseudonocardiales</taxon>
        <taxon>Pseudonocardiaceae</taxon>
        <taxon>Saccharothrix</taxon>
    </lineage>
</organism>
<proteinExistence type="predicted"/>
<keyword evidence="1" id="KW-0812">Transmembrane</keyword>
<feature type="domain" description="DUF7927" evidence="3">
    <location>
        <begin position="1347"/>
        <end position="1464"/>
    </location>
</feature>
<gene>
    <name evidence="4" type="ordered locus">BN6_28060</name>
</gene>
<feature type="domain" description="DUF7927" evidence="3">
    <location>
        <begin position="846"/>
        <end position="958"/>
    </location>
</feature>
<feature type="signal peptide" evidence="2">
    <location>
        <begin position="1"/>
        <end position="33"/>
    </location>
</feature>